<evidence type="ECO:0000313" key="3">
    <source>
        <dbReference type="Proteomes" id="UP001324427"/>
    </source>
</evidence>
<feature type="chain" id="PRO_5043575154" evidence="1">
    <location>
        <begin position="19"/>
        <end position="117"/>
    </location>
</feature>
<keyword evidence="1" id="KW-0732">Signal</keyword>
<evidence type="ECO:0000313" key="2">
    <source>
        <dbReference type="EMBL" id="KAK4543284.1"/>
    </source>
</evidence>
<reference evidence="2 3" key="1">
    <citation type="submission" date="2021-11" db="EMBL/GenBank/DDBJ databases">
        <title>Black yeast isolated from Biological Soil Crust.</title>
        <authorList>
            <person name="Kurbessoian T."/>
        </authorList>
    </citation>
    <scope>NUCLEOTIDE SEQUENCE [LARGE SCALE GENOMIC DNA]</scope>
    <source>
        <strain evidence="2 3">CCFEE 5522</strain>
    </source>
</reference>
<sequence>MAFALITGALSFAIEIAGEKLDSAKDRLDDRYDLVKASVHGKKQVLSSNLKDCAGFTKHHDWFPAWHAAAKAANARRKKMRREAKAADEQAEMDEDYAAEWLLYEYPGGQRTVVPEH</sequence>
<feature type="signal peptide" evidence="1">
    <location>
        <begin position="1"/>
        <end position="18"/>
    </location>
</feature>
<accession>A0AAV9JE38</accession>
<proteinExistence type="predicted"/>
<keyword evidence="3" id="KW-1185">Reference proteome</keyword>
<name>A0AAV9JE38_9PEZI</name>
<evidence type="ECO:0000256" key="1">
    <source>
        <dbReference type="SAM" id="SignalP"/>
    </source>
</evidence>
<gene>
    <name evidence="2" type="ORF">LTR36_005643</name>
</gene>
<protein>
    <submittedName>
        <fullName evidence="2">Uncharacterized protein</fullName>
    </submittedName>
</protein>
<comment type="caution">
    <text evidence="2">The sequence shown here is derived from an EMBL/GenBank/DDBJ whole genome shotgun (WGS) entry which is preliminary data.</text>
</comment>
<dbReference type="Proteomes" id="UP001324427">
    <property type="component" value="Unassembled WGS sequence"/>
</dbReference>
<dbReference type="AlphaFoldDB" id="A0AAV9JE38"/>
<dbReference type="EMBL" id="JAVFHQ010000033">
    <property type="protein sequence ID" value="KAK4543284.1"/>
    <property type="molecule type" value="Genomic_DNA"/>
</dbReference>
<organism evidence="2 3">
    <name type="scientific">Oleoguttula mirabilis</name>
    <dbReference type="NCBI Taxonomy" id="1507867"/>
    <lineage>
        <taxon>Eukaryota</taxon>
        <taxon>Fungi</taxon>
        <taxon>Dikarya</taxon>
        <taxon>Ascomycota</taxon>
        <taxon>Pezizomycotina</taxon>
        <taxon>Dothideomycetes</taxon>
        <taxon>Dothideomycetidae</taxon>
        <taxon>Mycosphaerellales</taxon>
        <taxon>Teratosphaeriaceae</taxon>
        <taxon>Oleoguttula</taxon>
    </lineage>
</organism>